<dbReference type="RefSeq" id="WP_171035043.1">
    <property type="nucleotide sequence ID" value="NZ_AZFZ01000047.1"/>
</dbReference>
<comment type="caution">
    <text evidence="2">The sequence shown here is derived from an EMBL/GenBank/DDBJ whole genome shotgun (WGS) entry which is preliminary data.</text>
</comment>
<proteinExistence type="predicted"/>
<evidence type="ECO:0000313" key="2">
    <source>
        <dbReference type="EMBL" id="KRM41919.1"/>
    </source>
</evidence>
<protein>
    <recommendedName>
        <fullName evidence="4">Surface layer protein SlpB</fullName>
    </recommendedName>
</protein>
<feature type="region of interest" description="Disordered" evidence="1">
    <location>
        <begin position="453"/>
        <end position="473"/>
    </location>
</feature>
<dbReference type="AlphaFoldDB" id="A0A0R1YIG5"/>
<evidence type="ECO:0000256" key="1">
    <source>
        <dbReference type="SAM" id="MobiDB-lite"/>
    </source>
</evidence>
<gene>
    <name evidence="2" type="ORF">FD47_GL002010</name>
</gene>
<organism evidence="2 3">
    <name type="scientific">Lentilactobacillus parafarraginis DSM 18390 = JCM 14109</name>
    <dbReference type="NCBI Taxonomy" id="1423786"/>
    <lineage>
        <taxon>Bacteria</taxon>
        <taxon>Bacillati</taxon>
        <taxon>Bacillota</taxon>
        <taxon>Bacilli</taxon>
        <taxon>Lactobacillales</taxon>
        <taxon>Lactobacillaceae</taxon>
        <taxon>Lentilactobacillus</taxon>
    </lineage>
</organism>
<evidence type="ECO:0000313" key="3">
    <source>
        <dbReference type="Proteomes" id="UP000051010"/>
    </source>
</evidence>
<name>A0A0R1YIG5_9LACO</name>
<dbReference type="Proteomes" id="UP000051010">
    <property type="component" value="Unassembled WGS sequence"/>
</dbReference>
<dbReference type="EMBL" id="AZFZ01000047">
    <property type="protein sequence ID" value="KRM41919.1"/>
    <property type="molecule type" value="Genomic_DNA"/>
</dbReference>
<sequence>MLALASLGVLSTGELFNATFVNAATHSPHITTNQPLSTDPAKRNVTFTGTEALYSKPKIRSGAKVVVTRLALKELAKSDSSADNFVATREAIASNGQIYYKLNSFNGQYHGWIYGGKKAGHFGGGITPFTTFTKMALPGALSKYTFNIAAPGLNNDGKSVTYQAPMNTVYGSGRTMGDAIDYKDTAFRIDQMGTRTREGDTWVHVTSTDPAQSKADGWIMYKGLSQAESKVPANALRIDLVNSSGQLIANLDYTKDGGQTGQTIGSDYNLNGTEYWLLGANDQQKIQDAVRNALIGTGYQLDALTANQTGYLAEATIGKKTSLTVTKQDPIATNAVRINIENENNAVIASFDYPKDGGQPGQMLGTTDNGTASIADGDKAAIQSGITTALKSSGYKFTDLTADQLTQLADAKLGGSVYLKTTARTDTIANNAVRINFVDPSTKKTVATIDYTNTDTDDPAPKGSNLGVQSGDSWSLKADDKTAITGQANAALAGSGYALTNNQLTDANQATLGAAKFGSSVSVDVTANQNQPSK</sequence>
<dbReference type="PATRIC" id="fig|1423786.4.peg.2115"/>
<evidence type="ECO:0008006" key="4">
    <source>
        <dbReference type="Google" id="ProtNLM"/>
    </source>
</evidence>
<accession>A0A0R1YIG5</accession>
<reference evidence="2 3" key="1">
    <citation type="journal article" date="2015" name="Genome Announc.">
        <title>Expanding the biotechnology potential of lactobacilli through comparative genomics of 213 strains and associated genera.</title>
        <authorList>
            <person name="Sun Z."/>
            <person name="Harris H.M."/>
            <person name="McCann A."/>
            <person name="Guo C."/>
            <person name="Argimon S."/>
            <person name="Zhang W."/>
            <person name="Yang X."/>
            <person name="Jeffery I.B."/>
            <person name="Cooney J.C."/>
            <person name="Kagawa T.F."/>
            <person name="Liu W."/>
            <person name="Song Y."/>
            <person name="Salvetti E."/>
            <person name="Wrobel A."/>
            <person name="Rasinkangas P."/>
            <person name="Parkhill J."/>
            <person name="Rea M.C."/>
            <person name="O'Sullivan O."/>
            <person name="Ritari J."/>
            <person name="Douillard F.P."/>
            <person name="Paul Ross R."/>
            <person name="Yang R."/>
            <person name="Briner A.E."/>
            <person name="Felis G.E."/>
            <person name="de Vos W.M."/>
            <person name="Barrangou R."/>
            <person name="Klaenhammer T.R."/>
            <person name="Caufield P.W."/>
            <person name="Cui Y."/>
            <person name="Zhang H."/>
            <person name="O'Toole P.W."/>
        </authorList>
    </citation>
    <scope>NUCLEOTIDE SEQUENCE [LARGE SCALE GENOMIC DNA]</scope>
    <source>
        <strain evidence="2 3">DSM 18390</strain>
    </source>
</reference>